<feature type="region of interest" description="Disordered" evidence="1">
    <location>
        <begin position="1"/>
        <end position="22"/>
    </location>
</feature>
<evidence type="ECO:0008006" key="4">
    <source>
        <dbReference type="Google" id="ProtNLM"/>
    </source>
</evidence>
<feature type="region of interest" description="Disordered" evidence="1">
    <location>
        <begin position="99"/>
        <end position="132"/>
    </location>
</feature>
<name>A0ABY5L0M0_9CELL</name>
<evidence type="ECO:0000313" key="3">
    <source>
        <dbReference type="Proteomes" id="UP001316189"/>
    </source>
</evidence>
<reference evidence="2 3" key="1">
    <citation type="submission" date="2022-07" db="EMBL/GenBank/DDBJ databases">
        <title>Novel species in genus cellulomonas.</title>
        <authorList>
            <person name="Ye L."/>
        </authorList>
    </citation>
    <scope>NUCLEOTIDE SEQUENCE [LARGE SCALE GENOMIC DNA]</scope>
    <source>
        <strain evidence="3">zg-Y338</strain>
    </source>
</reference>
<gene>
    <name evidence="2" type="ORF">NP064_05430</name>
</gene>
<dbReference type="Gene3D" id="3.30.160.100">
    <property type="entry name" value="Ribosome hibernation promotion factor-like"/>
    <property type="match status" value="1"/>
</dbReference>
<dbReference type="SUPFAM" id="SSF69754">
    <property type="entry name" value="Ribosome binding protein Y (YfiA homologue)"/>
    <property type="match status" value="1"/>
</dbReference>
<feature type="compositionally biased region" description="Basic and acidic residues" evidence="1">
    <location>
        <begin position="120"/>
        <end position="132"/>
    </location>
</feature>
<evidence type="ECO:0000256" key="1">
    <source>
        <dbReference type="SAM" id="MobiDB-lite"/>
    </source>
</evidence>
<organism evidence="2 3">
    <name type="scientific">Cellulomonas chengniuliangii</name>
    <dbReference type="NCBI Taxonomy" id="2968084"/>
    <lineage>
        <taxon>Bacteria</taxon>
        <taxon>Bacillati</taxon>
        <taxon>Actinomycetota</taxon>
        <taxon>Actinomycetes</taxon>
        <taxon>Micrococcales</taxon>
        <taxon>Cellulomonadaceae</taxon>
        <taxon>Cellulomonas</taxon>
    </lineage>
</organism>
<dbReference type="EMBL" id="CP101988">
    <property type="protein sequence ID" value="UUI76337.1"/>
    <property type="molecule type" value="Genomic_DNA"/>
</dbReference>
<dbReference type="InterPro" id="IPR036567">
    <property type="entry name" value="RHF-like"/>
</dbReference>
<sequence>MTERPERPQSPEPEPRAPDPHARATVDSALRLVKGFSDADRAEIVADLHRLEPFLEGYTAEQVDLALDRKDETHRVQTVTLVLSVAGEPELVANAEDADPRRALHHARDELAAQLRTRKGQREQHQRDPGRR</sequence>
<dbReference type="Proteomes" id="UP001316189">
    <property type="component" value="Chromosome"/>
</dbReference>
<accession>A0ABY5L0M0</accession>
<evidence type="ECO:0000313" key="2">
    <source>
        <dbReference type="EMBL" id="UUI76337.1"/>
    </source>
</evidence>
<keyword evidence="3" id="KW-1185">Reference proteome</keyword>
<feature type="compositionally biased region" description="Basic and acidic residues" evidence="1">
    <location>
        <begin position="99"/>
        <end position="111"/>
    </location>
</feature>
<dbReference type="RefSeq" id="WP_227570580.1">
    <property type="nucleotide sequence ID" value="NZ_CP101988.1"/>
</dbReference>
<proteinExistence type="predicted"/>
<protein>
    <recommendedName>
        <fullName evidence="4">Ribosome-associated translation inhibitor RaiA</fullName>
    </recommendedName>
</protein>